<evidence type="ECO:0000313" key="4">
    <source>
        <dbReference type="Proteomes" id="UP000594261"/>
    </source>
</evidence>
<dbReference type="Gramene" id="QL04p073974:mrna">
    <property type="protein sequence ID" value="QL04p073974:mrna"/>
    <property type="gene ID" value="QL04p073974"/>
</dbReference>
<dbReference type="InterPro" id="IPR016024">
    <property type="entry name" value="ARM-type_fold"/>
</dbReference>
<protein>
    <recommendedName>
        <fullName evidence="2">BTB domain-containing protein</fullName>
    </recommendedName>
</protein>
<dbReference type="InterPro" id="IPR044953">
    <property type="entry name" value="At1g04390-like"/>
</dbReference>
<dbReference type="InterPro" id="IPR011989">
    <property type="entry name" value="ARM-like"/>
</dbReference>
<dbReference type="InParanoid" id="A0A7N2LH78"/>
<dbReference type="Gene3D" id="3.30.710.10">
    <property type="entry name" value="Potassium Channel Kv1.1, Chain A"/>
    <property type="match status" value="2"/>
</dbReference>
<accession>A0A7N2LH78</accession>
<dbReference type="SUPFAM" id="SSF54695">
    <property type="entry name" value="POZ domain"/>
    <property type="match status" value="2"/>
</dbReference>
<dbReference type="Proteomes" id="UP000594261">
    <property type="component" value="Chromosome 4"/>
</dbReference>
<reference evidence="3 4" key="1">
    <citation type="journal article" date="2016" name="G3 (Bethesda)">
        <title>First Draft Assembly and Annotation of the Genome of a California Endemic Oak Quercus lobata Nee (Fagaceae).</title>
        <authorList>
            <person name="Sork V.L."/>
            <person name="Fitz-Gibbon S.T."/>
            <person name="Puiu D."/>
            <person name="Crepeau M."/>
            <person name="Gugger P.F."/>
            <person name="Sherman R."/>
            <person name="Stevens K."/>
            <person name="Langley C.H."/>
            <person name="Pellegrini M."/>
            <person name="Salzberg S.L."/>
        </authorList>
    </citation>
    <scope>NUCLEOTIDE SEQUENCE [LARGE SCALE GENOMIC DNA]</scope>
    <source>
        <strain evidence="3 4">cv. SW786</strain>
    </source>
</reference>
<dbReference type="SMART" id="SM00225">
    <property type="entry name" value="BTB"/>
    <property type="match status" value="1"/>
</dbReference>
<evidence type="ECO:0000259" key="2">
    <source>
        <dbReference type="PROSITE" id="PS50097"/>
    </source>
</evidence>
<dbReference type="OMA" id="CLNILFT"/>
<dbReference type="Gene3D" id="1.25.10.10">
    <property type="entry name" value="Leucine-rich Repeat Variant"/>
    <property type="match status" value="1"/>
</dbReference>
<evidence type="ECO:0000313" key="3">
    <source>
        <dbReference type="EnsemblPlants" id="QL04p073974:mrna"/>
    </source>
</evidence>
<dbReference type="EMBL" id="LRBV02000004">
    <property type="status" value="NOT_ANNOTATED_CDS"/>
    <property type="molecule type" value="Genomic_DNA"/>
</dbReference>
<dbReference type="EnsemblPlants" id="QL04p073974:mrna">
    <property type="protein sequence ID" value="QL04p073974:mrna"/>
    <property type="gene ID" value="QL04p073974"/>
</dbReference>
<dbReference type="Pfam" id="PF26522">
    <property type="entry name" value="ARM_6"/>
    <property type="match status" value="1"/>
</dbReference>
<dbReference type="FunCoup" id="A0A7N2LH78">
    <property type="interactions" value="1829"/>
</dbReference>
<feature type="domain" description="BTB" evidence="2">
    <location>
        <begin position="855"/>
        <end position="936"/>
    </location>
</feature>
<dbReference type="AlphaFoldDB" id="A0A7N2LH78"/>
<dbReference type="InterPro" id="IPR059007">
    <property type="entry name" value="ARM_At1g04390"/>
</dbReference>
<dbReference type="InterPro" id="IPR000210">
    <property type="entry name" value="BTB/POZ_dom"/>
</dbReference>
<reference evidence="3" key="2">
    <citation type="submission" date="2021-01" db="UniProtKB">
        <authorList>
            <consortium name="EnsemblPlants"/>
        </authorList>
    </citation>
    <scope>IDENTIFICATION</scope>
</reference>
<comment type="pathway">
    <text evidence="1">Protein modification; protein ubiquitination.</text>
</comment>
<name>A0A7N2LH78_QUELO</name>
<dbReference type="InterPro" id="IPR011333">
    <property type="entry name" value="SKP1/BTB/POZ_sf"/>
</dbReference>
<dbReference type="SUPFAM" id="SSF48371">
    <property type="entry name" value="ARM repeat"/>
    <property type="match status" value="1"/>
</dbReference>
<sequence length="1053" mass="118014">MRSSSSKHGHGASENNRSISGHMYTLHQRLYHALNLGNSLDASWAERSGVEFGGTTPLTPVDVGTVQIISYDDKTRKWMCTDIEVQRHVVRSIAAFLDSISGDTLHHPLVKDSVADMVGALVWILHFKNGAILNIAAKVVVKLVNVLPSSVMQPYLLDLVHPLSSLLSLRQVEVAVSCATALNLILSNQSSKSEKAIWGILKKTETVAHIVSNIHDFSGGIIPSEYFQEMASLLSTILRRWPPSRYPVWSDVKLMKALESIHTTPNSSIKVAVLKLYFALALCGSAAMNLIENGEALLQMMVQCMDRSQPHSVQVEGFRLAQCLVRNEETCLKVMNFCCEPFVKAIMCGISQQRSLSGKAADDQVSFLVEACCLALITRWAGEHHIYFWKQGIDGVLLGLLSKDFHKNLYQEFVSLEQKISIAQEILSANYLLVLRGYVWDILGWLATHCGEDFNPKIFINELYLDILITCTCLAFVDAISKWRQVCQNDVVDTFKSESASRAVLLMIYSPSKHIALRARVILSEILKPNGKEYLMHILHTLNNTASQRNIGMPILKLVINSIGLTCYCGLPQYRRRLFKSKGIETLLVLVKCCLDNDVHIKRQSFAPHLQNAFHDRICCWVCTEEWEGGDIPLLYSLWGLAELMHNSGSVRNNLNIFAGEVTYTQTELVSKLQEICIHPSSPGLGWYAAYVLSCFGVYGFPSKLGKRIGKALNEKEYADMQLILTKGQSLNVHGVVFAVRCSALLPPKGLPINEKTFDGSSIKDFTEKVQGEFQKEIRLSAHVDHDALMKLLEYVYLGYALAGEELVKKLKTLAKRCNLQPLLQLLSRKHPKWGTPFPSSDLSLALGPAGFQFSDIILEAKVTELMCWTCSFCSLSEPHIHVHKVILSSSCDYMRALFQSGMKESHLGTIKVPVSWEALVKLVNWFYSNELSSPPSGCLWDYMETEEKLCKLRPYVELCWLAEFWFLEDLKEDCSNVIVSCLDSARTLSIKIIQIAADFSLWKLAEVAANYIAPFYRQLHDSGELEALDDMLVNMVRVASVRLSQEGGRNSR</sequence>
<organism evidence="3 4">
    <name type="scientific">Quercus lobata</name>
    <name type="common">Valley oak</name>
    <dbReference type="NCBI Taxonomy" id="97700"/>
    <lineage>
        <taxon>Eukaryota</taxon>
        <taxon>Viridiplantae</taxon>
        <taxon>Streptophyta</taxon>
        <taxon>Embryophyta</taxon>
        <taxon>Tracheophyta</taxon>
        <taxon>Spermatophyta</taxon>
        <taxon>Magnoliopsida</taxon>
        <taxon>eudicotyledons</taxon>
        <taxon>Gunneridae</taxon>
        <taxon>Pentapetalae</taxon>
        <taxon>rosids</taxon>
        <taxon>fabids</taxon>
        <taxon>Fagales</taxon>
        <taxon>Fagaceae</taxon>
        <taxon>Quercus</taxon>
    </lineage>
</organism>
<dbReference type="PANTHER" id="PTHR35918">
    <property type="entry name" value="OS06G0674800 PROTEIN"/>
    <property type="match status" value="1"/>
</dbReference>
<dbReference type="PROSITE" id="PS50097">
    <property type="entry name" value="BTB"/>
    <property type="match status" value="1"/>
</dbReference>
<dbReference type="CDD" id="cd18186">
    <property type="entry name" value="BTB_POZ_ZBTB_KLHL-like"/>
    <property type="match status" value="1"/>
</dbReference>
<proteinExistence type="predicted"/>
<dbReference type="PANTHER" id="PTHR35918:SF1">
    <property type="entry name" value="BTB DOMAIN-CONTAINING PROTEIN"/>
    <property type="match status" value="1"/>
</dbReference>
<evidence type="ECO:0000256" key="1">
    <source>
        <dbReference type="ARBA" id="ARBA00004906"/>
    </source>
</evidence>
<dbReference type="Pfam" id="PF00651">
    <property type="entry name" value="BTB"/>
    <property type="match status" value="1"/>
</dbReference>
<keyword evidence="4" id="KW-1185">Reference proteome</keyword>